<protein>
    <submittedName>
        <fullName evidence="5">Phosphoesterase</fullName>
    </submittedName>
</protein>
<dbReference type="GO" id="GO:0008758">
    <property type="term" value="F:UDP-2,3-diacylglucosamine hydrolase activity"/>
    <property type="evidence" value="ECO:0007669"/>
    <property type="project" value="TreeGrafter"/>
</dbReference>
<keyword evidence="1" id="KW-0479">Metal-binding</keyword>
<dbReference type="GO" id="GO:0046872">
    <property type="term" value="F:metal ion binding"/>
    <property type="evidence" value="ECO:0007669"/>
    <property type="project" value="UniProtKB-KW"/>
</dbReference>
<reference evidence="5" key="1">
    <citation type="submission" date="2020-06" db="EMBL/GenBank/DDBJ databases">
        <title>Characterization of fructooligosaccharide metabolism and fructooligosaccharide-degrading enzymes in human commensal butyrate producers.</title>
        <authorList>
            <person name="Tanno H."/>
            <person name="Fujii T."/>
            <person name="Hirano K."/>
            <person name="Maeno S."/>
            <person name="Tonozuka T."/>
            <person name="Sakamoto M."/>
            <person name="Ohkuma M."/>
            <person name="Tochio T."/>
            <person name="Endo A."/>
        </authorList>
    </citation>
    <scope>NUCLEOTIDE SEQUENCE</scope>
    <source>
        <strain evidence="5">JCM 17466</strain>
    </source>
</reference>
<comment type="caution">
    <text evidence="5">The sequence shown here is derived from an EMBL/GenBank/DDBJ whole genome shotgun (WGS) entry which is preliminary data.</text>
</comment>
<keyword evidence="6" id="KW-1185">Reference proteome</keyword>
<dbReference type="Pfam" id="PF00149">
    <property type="entry name" value="Metallophos"/>
    <property type="match status" value="1"/>
</dbReference>
<evidence type="ECO:0000256" key="3">
    <source>
        <dbReference type="SAM" id="Phobius"/>
    </source>
</evidence>
<dbReference type="GO" id="GO:0009245">
    <property type="term" value="P:lipid A biosynthetic process"/>
    <property type="evidence" value="ECO:0007669"/>
    <property type="project" value="TreeGrafter"/>
</dbReference>
<dbReference type="InterPro" id="IPR051158">
    <property type="entry name" value="Metallophosphoesterase_sf"/>
</dbReference>
<organism evidence="5 6">
    <name type="scientific">Anaerostipes butyraticus</name>
    <dbReference type="NCBI Taxonomy" id="645466"/>
    <lineage>
        <taxon>Bacteria</taxon>
        <taxon>Bacillati</taxon>
        <taxon>Bacillota</taxon>
        <taxon>Clostridia</taxon>
        <taxon>Lachnospirales</taxon>
        <taxon>Lachnospiraceae</taxon>
        <taxon>Anaerostipes</taxon>
    </lineage>
</organism>
<dbReference type="SUPFAM" id="SSF56300">
    <property type="entry name" value="Metallo-dependent phosphatases"/>
    <property type="match status" value="1"/>
</dbReference>
<sequence>MIPFWIGGFILAAVIFTVVVVLASRRENKKLVVERYEIRSPKIPEAFDDFRIVFLTDLHCSEFGEENRELIEMVKKCRPHMILAGGDMLISKEDKSIEVPLKLMHQLAEKYPVYYADGNHELRLMRNEEIFGVRYKEYIHELKEYGVWHMSNETVILEQEGQFIHLTAVDLEPKFYQRFRIPEMKQEDMEQAVGKAFRDRFQILLAHNPNYFETYAQWGADLVLAGHFHGGMVRIPKINRGVISPQFQLFPKYDAGEFHIGNSTMILSRGLGNHSIKLRLFNKPEISCITLKSRRDKTWH</sequence>
<keyword evidence="3" id="KW-0812">Transmembrane</keyword>
<keyword evidence="3" id="KW-0472">Membrane</keyword>
<evidence type="ECO:0000313" key="6">
    <source>
        <dbReference type="Proteomes" id="UP000613208"/>
    </source>
</evidence>
<gene>
    <name evidence="5" type="ORF">ANBU17_02050</name>
</gene>
<keyword evidence="2" id="KW-0378">Hydrolase</keyword>
<evidence type="ECO:0000256" key="1">
    <source>
        <dbReference type="ARBA" id="ARBA00022723"/>
    </source>
</evidence>
<dbReference type="AlphaFoldDB" id="A0A916VC90"/>
<dbReference type="Proteomes" id="UP000613208">
    <property type="component" value="Unassembled WGS sequence"/>
</dbReference>
<proteinExistence type="predicted"/>
<dbReference type="PANTHER" id="PTHR31302:SF31">
    <property type="entry name" value="PHOSPHODIESTERASE YAEI"/>
    <property type="match status" value="1"/>
</dbReference>
<evidence type="ECO:0000259" key="4">
    <source>
        <dbReference type="Pfam" id="PF00149"/>
    </source>
</evidence>
<dbReference type="EMBL" id="BLYI01000006">
    <property type="protein sequence ID" value="GFO83858.1"/>
    <property type="molecule type" value="Genomic_DNA"/>
</dbReference>
<dbReference type="InterPro" id="IPR029052">
    <property type="entry name" value="Metallo-depent_PP-like"/>
</dbReference>
<dbReference type="Gene3D" id="3.60.21.10">
    <property type="match status" value="1"/>
</dbReference>
<accession>A0A916VC90</accession>
<dbReference type="PANTHER" id="PTHR31302">
    <property type="entry name" value="TRANSMEMBRANE PROTEIN WITH METALLOPHOSPHOESTERASE DOMAIN-RELATED"/>
    <property type="match status" value="1"/>
</dbReference>
<evidence type="ECO:0000313" key="5">
    <source>
        <dbReference type="EMBL" id="GFO83858.1"/>
    </source>
</evidence>
<feature type="domain" description="Calcineurin-like phosphoesterase" evidence="4">
    <location>
        <begin position="50"/>
        <end position="230"/>
    </location>
</feature>
<name>A0A916VC90_9FIRM</name>
<evidence type="ECO:0000256" key="2">
    <source>
        <dbReference type="ARBA" id="ARBA00022801"/>
    </source>
</evidence>
<keyword evidence="3" id="KW-1133">Transmembrane helix</keyword>
<dbReference type="InterPro" id="IPR004843">
    <property type="entry name" value="Calcineurin-like_PHP"/>
</dbReference>
<feature type="transmembrane region" description="Helical" evidence="3">
    <location>
        <begin position="6"/>
        <end position="23"/>
    </location>
</feature>
<dbReference type="GO" id="GO:0016020">
    <property type="term" value="C:membrane"/>
    <property type="evidence" value="ECO:0007669"/>
    <property type="project" value="GOC"/>
</dbReference>
<dbReference type="RefSeq" id="WP_243282500.1">
    <property type="nucleotide sequence ID" value="NZ_BLYI01000006.1"/>
</dbReference>